<dbReference type="InterPro" id="IPR050336">
    <property type="entry name" value="Chromosome_partition/occlusion"/>
</dbReference>
<dbReference type="CDD" id="cd16407">
    <property type="entry name" value="ParB_N_like"/>
    <property type="match status" value="1"/>
</dbReference>
<dbReference type="GO" id="GO:0003677">
    <property type="term" value="F:DNA binding"/>
    <property type="evidence" value="ECO:0007669"/>
    <property type="project" value="InterPro"/>
</dbReference>
<dbReference type="Gene3D" id="1.10.10.2830">
    <property type="match status" value="1"/>
</dbReference>
<feature type="coiled-coil region" evidence="2">
    <location>
        <begin position="282"/>
        <end position="309"/>
    </location>
</feature>
<dbReference type="PANTHER" id="PTHR33375">
    <property type="entry name" value="CHROMOSOME-PARTITIONING PROTEIN PARB-RELATED"/>
    <property type="match status" value="1"/>
</dbReference>
<evidence type="ECO:0000256" key="2">
    <source>
        <dbReference type="SAM" id="Coils"/>
    </source>
</evidence>
<keyword evidence="2" id="KW-0175">Coiled coil</keyword>
<sequence>MNCKKNASSNPGEERQLFHPESEKVVEIGLERLRPFKNHPFKVKEDEAMAQLMESIERYGIMNPLIVMPTREGVYQIVSGHRRKYCAEKLGYTQVPVIIRYMKEEDSIISMVDSNLHRDKILFSEKAFAYYMKNEAMKRKTGKRRRTQEGQLESIKGTKTIQLIGKETGESPRQVLRYIRLTLLVPELLDMLDEGKISFNPAVELSFLSEVGQKWVLNGMDYAQATPSVAQAKRIKALSQEKKLTQQKINEILSEIKKSDMSRVIFKNSQMYKYFPRYYSAEQMKEEIIALLEKDYKRKERQRKKEEKKNV</sequence>
<dbReference type="SUPFAM" id="SSF110849">
    <property type="entry name" value="ParB/Sulfiredoxin"/>
    <property type="match status" value="1"/>
</dbReference>
<dbReference type="Gene3D" id="3.90.1530.30">
    <property type="match status" value="1"/>
</dbReference>
<evidence type="ECO:0000256" key="1">
    <source>
        <dbReference type="ARBA" id="ARBA00006295"/>
    </source>
</evidence>
<dbReference type="InterPro" id="IPR003115">
    <property type="entry name" value="ParB_N"/>
</dbReference>
<dbReference type="SMART" id="SM00470">
    <property type="entry name" value="ParB"/>
    <property type="match status" value="1"/>
</dbReference>
<dbReference type="AlphaFoldDB" id="A0A7W8HBX3"/>
<evidence type="ECO:0000313" key="5">
    <source>
        <dbReference type="Proteomes" id="UP000543642"/>
    </source>
</evidence>
<dbReference type="PANTHER" id="PTHR33375:SF1">
    <property type="entry name" value="CHROMOSOME-PARTITIONING PROTEIN PARB-RELATED"/>
    <property type="match status" value="1"/>
</dbReference>
<comment type="similarity">
    <text evidence="1">Belongs to the ParB family.</text>
</comment>
<gene>
    <name evidence="4" type="ORF">HNP82_002665</name>
</gene>
<dbReference type="GO" id="GO:0007059">
    <property type="term" value="P:chromosome segregation"/>
    <property type="evidence" value="ECO:0007669"/>
    <property type="project" value="TreeGrafter"/>
</dbReference>
<organism evidence="4 5">
    <name type="scientific">Catenibacillus scindens</name>
    <dbReference type="NCBI Taxonomy" id="673271"/>
    <lineage>
        <taxon>Bacteria</taxon>
        <taxon>Bacillati</taxon>
        <taxon>Bacillota</taxon>
        <taxon>Clostridia</taxon>
        <taxon>Lachnospirales</taxon>
        <taxon>Lachnospiraceae</taxon>
        <taxon>Catenibacillus</taxon>
    </lineage>
</organism>
<protein>
    <submittedName>
        <fullName evidence="4">ParB family chromosome partitioning protein</fullName>
    </submittedName>
</protein>
<keyword evidence="5" id="KW-1185">Reference proteome</keyword>
<reference evidence="4 5" key="1">
    <citation type="submission" date="2020-08" db="EMBL/GenBank/DDBJ databases">
        <title>Genomic Encyclopedia of Type Strains, Phase IV (KMG-IV): sequencing the most valuable type-strain genomes for metagenomic binning, comparative biology and taxonomic classification.</title>
        <authorList>
            <person name="Goeker M."/>
        </authorList>
    </citation>
    <scope>NUCLEOTIDE SEQUENCE [LARGE SCALE GENOMIC DNA]</scope>
    <source>
        <strain evidence="4 5">DSM 106146</strain>
    </source>
</reference>
<proteinExistence type="inferred from homology"/>
<dbReference type="NCBIfam" id="TIGR00180">
    <property type="entry name" value="parB_part"/>
    <property type="match status" value="1"/>
</dbReference>
<evidence type="ECO:0000259" key="3">
    <source>
        <dbReference type="SMART" id="SM00470"/>
    </source>
</evidence>
<dbReference type="InterPro" id="IPR036086">
    <property type="entry name" value="ParB/Sulfiredoxin_sf"/>
</dbReference>
<evidence type="ECO:0000313" key="4">
    <source>
        <dbReference type="EMBL" id="MBB5265519.1"/>
    </source>
</evidence>
<feature type="domain" description="ParB-like N-terminal" evidence="3">
    <location>
        <begin position="26"/>
        <end position="115"/>
    </location>
</feature>
<name>A0A7W8HBX3_9FIRM</name>
<dbReference type="SUPFAM" id="SSF109709">
    <property type="entry name" value="KorB DNA-binding domain-like"/>
    <property type="match status" value="1"/>
</dbReference>
<dbReference type="EMBL" id="JACHFW010000012">
    <property type="protein sequence ID" value="MBB5265519.1"/>
    <property type="molecule type" value="Genomic_DNA"/>
</dbReference>
<accession>A0A7W8HBX3</accession>
<dbReference type="Pfam" id="PF02195">
    <property type="entry name" value="ParB_N"/>
    <property type="match status" value="1"/>
</dbReference>
<dbReference type="Proteomes" id="UP000543642">
    <property type="component" value="Unassembled WGS sequence"/>
</dbReference>
<comment type="caution">
    <text evidence="4">The sequence shown here is derived from an EMBL/GenBank/DDBJ whole genome shotgun (WGS) entry which is preliminary data.</text>
</comment>
<dbReference type="InterPro" id="IPR004437">
    <property type="entry name" value="ParB/RepB/Spo0J"/>
</dbReference>
<dbReference type="RefSeq" id="WP_183775451.1">
    <property type="nucleotide sequence ID" value="NZ_JACHFW010000012.1"/>
</dbReference>
<dbReference type="GO" id="GO:0005694">
    <property type="term" value="C:chromosome"/>
    <property type="evidence" value="ECO:0007669"/>
    <property type="project" value="TreeGrafter"/>
</dbReference>